<dbReference type="AlphaFoldDB" id="A0A380CEX7"/>
<dbReference type="Proteomes" id="UP000254893">
    <property type="component" value="Unassembled WGS sequence"/>
</dbReference>
<sequence length="301" mass="35399">MENLLLSEYYDQARAAHQHTSFDPEKRGEQYIRSCSQELENDLQKLDVEYHEEYKSKYIQKMLAWFSAKSRCASTMITGGSNFNVRRAEKANQSEHNRMNEFIEFRENFFKRIEKAKDRAKSPDQKRVEFFDQYKKEILSSSVSIIEIDKGINRYSSRPLLVTNLFGKIQTIIKKGDHQLSEMTLDLLKEIHSSDEIVKPIFTSRHKVWKLLEATEAQREAIADRQAQENIEIQFDGGVIILNYQENRLQITHDYVPSYDVRKELKYNGFKWSPFNKAWQRLLNRNSISVAQKITGATILN</sequence>
<reference evidence="1 2" key="1">
    <citation type="submission" date="2018-06" db="EMBL/GenBank/DDBJ databases">
        <authorList>
            <consortium name="Pathogen Informatics"/>
            <person name="Doyle S."/>
        </authorList>
    </citation>
    <scope>NUCLEOTIDE SEQUENCE [LARGE SCALE GENOMIC DNA]</scope>
    <source>
        <strain evidence="1 2">NCTC11388</strain>
    </source>
</reference>
<accession>A0A380CEX7</accession>
<name>A0A380CEX7_SPHSI</name>
<organism evidence="1 2">
    <name type="scientific">Sphingobacterium spiritivorum</name>
    <name type="common">Flavobacterium spiritivorum</name>
    <dbReference type="NCBI Taxonomy" id="258"/>
    <lineage>
        <taxon>Bacteria</taxon>
        <taxon>Pseudomonadati</taxon>
        <taxon>Bacteroidota</taxon>
        <taxon>Sphingobacteriia</taxon>
        <taxon>Sphingobacteriales</taxon>
        <taxon>Sphingobacteriaceae</taxon>
        <taxon>Sphingobacterium</taxon>
    </lineage>
</organism>
<gene>
    <name evidence="1" type="ORF">NCTC11388_02853</name>
</gene>
<protein>
    <submittedName>
        <fullName evidence="1">Uncharacterized protein</fullName>
    </submittedName>
</protein>
<dbReference type="EMBL" id="UGYW01000002">
    <property type="protein sequence ID" value="SUJ19219.1"/>
    <property type="molecule type" value="Genomic_DNA"/>
</dbReference>
<dbReference type="RefSeq" id="WP_115170593.1">
    <property type="nucleotide sequence ID" value="NZ_UGYW01000002.1"/>
</dbReference>
<evidence type="ECO:0000313" key="1">
    <source>
        <dbReference type="EMBL" id="SUJ19219.1"/>
    </source>
</evidence>
<proteinExistence type="predicted"/>
<evidence type="ECO:0000313" key="2">
    <source>
        <dbReference type="Proteomes" id="UP000254893"/>
    </source>
</evidence>